<evidence type="ECO:0000256" key="1">
    <source>
        <dbReference type="SAM" id="Phobius"/>
    </source>
</evidence>
<keyword evidence="3" id="KW-1185">Reference proteome</keyword>
<dbReference type="EMBL" id="CP011391">
    <property type="protein sequence ID" value="AMK55220.1"/>
    <property type="molecule type" value="Genomic_DNA"/>
</dbReference>
<keyword evidence="1" id="KW-0812">Transmembrane</keyword>
<keyword evidence="1" id="KW-0472">Membrane</keyword>
<feature type="transmembrane region" description="Helical" evidence="1">
    <location>
        <begin position="76"/>
        <end position="101"/>
    </location>
</feature>
<dbReference type="KEGG" id="fro:AALO17_20860"/>
<protein>
    <submittedName>
        <fullName evidence="2">Uncharacterized protein</fullName>
    </submittedName>
</protein>
<gene>
    <name evidence="2" type="ORF">AALO17_20860</name>
</gene>
<evidence type="ECO:0000313" key="3">
    <source>
        <dbReference type="Proteomes" id="UP000069771"/>
    </source>
</evidence>
<proteinExistence type="predicted"/>
<feature type="transmembrane region" description="Helical" evidence="1">
    <location>
        <begin position="40"/>
        <end position="56"/>
    </location>
</feature>
<reference evidence="2 3" key="1">
    <citation type="journal article" date="2016" name="Gut Pathog.">
        <title>Whole genome sequencing of "Faecalibaculum rodentium" ALO17, isolated from C57BL/6J laboratory mouse feces.</title>
        <authorList>
            <person name="Lim S."/>
            <person name="Chang D.H."/>
            <person name="Ahn S."/>
            <person name="Kim B.C."/>
        </authorList>
    </citation>
    <scope>NUCLEOTIDE SEQUENCE [LARGE SCALE GENOMIC DNA]</scope>
    <source>
        <strain evidence="2 3">Alo17</strain>
    </source>
</reference>
<keyword evidence="1" id="KW-1133">Transmembrane helix</keyword>
<organism evidence="2 3">
    <name type="scientific">Faecalibaculum rodentium</name>
    <dbReference type="NCBI Taxonomy" id="1702221"/>
    <lineage>
        <taxon>Bacteria</taxon>
        <taxon>Bacillati</taxon>
        <taxon>Bacillota</taxon>
        <taxon>Erysipelotrichia</taxon>
        <taxon>Erysipelotrichales</taxon>
        <taxon>Erysipelotrichaceae</taxon>
        <taxon>Faecalibaculum</taxon>
    </lineage>
</organism>
<feature type="transmembrane region" description="Helical" evidence="1">
    <location>
        <begin position="16"/>
        <end position="33"/>
    </location>
</feature>
<dbReference type="Proteomes" id="UP000069771">
    <property type="component" value="Chromosome"/>
</dbReference>
<dbReference type="RefSeq" id="WP_067558616.1">
    <property type="nucleotide sequence ID" value="NZ_CAMYHK010000014.1"/>
</dbReference>
<dbReference type="GeneID" id="78478681"/>
<name>A0A140DX43_9FIRM</name>
<feature type="transmembrane region" description="Helical" evidence="1">
    <location>
        <begin position="175"/>
        <end position="195"/>
    </location>
</feature>
<dbReference type="AlphaFoldDB" id="A0A140DX43"/>
<dbReference type="STRING" id="1702221.AALO17_20860"/>
<evidence type="ECO:0000313" key="2">
    <source>
        <dbReference type="EMBL" id="AMK55220.1"/>
    </source>
</evidence>
<accession>A0A140DX43</accession>
<feature type="transmembrane region" description="Helical" evidence="1">
    <location>
        <begin position="138"/>
        <end position="155"/>
    </location>
</feature>
<sequence length="205" mass="22862">MFSAGNANPPLAAKCLRWAVCLLLIQSLLLLVFPNMLVSALLLAATMILMILAAWFDRQYILWLPLAALISEIQLFYLTASGALLIFYYILLIVNLVFLFAGKKTAGTTQLYDAAFAGKLCLLPLECIHIYLTADTGVPVFLGIAYTMLLITSAYDMAGMYRSIESSNLTPKLFLIRTVLLLIPVCDVVTSFLMARNRRRERQLQ</sequence>